<dbReference type="EMBL" id="FTMA01000001">
    <property type="protein sequence ID" value="SIQ37295.1"/>
    <property type="molecule type" value="Genomic_DNA"/>
</dbReference>
<reference evidence="2" key="1">
    <citation type="submission" date="2017-01" db="EMBL/GenBank/DDBJ databases">
        <authorList>
            <person name="Varghese N."/>
            <person name="Submissions S."/>
        </authorList>
    </citation>
    <scope>NUCLEOTIDE SEQUENCE [LARGE SCALE GENOMIC DNA]</scope>
    <source>
        <strain evidence="2">DSM 15366</strain>
    </source>
</reference>
<keyword evidence="1" id="KW-0378">Hydrolase</keyword>
<gene>
    <name evidence="1" type="ORF">SAMN05421797_1011557</name>
</gene>
<dbReference type="AlphaFoldDB" id="A0A1N6S862"/>
<dbReference type="Proteomes" id="UP000186953">
    <property type="component" value="Unassembled WGS sequence"/>
</dbReference>
<dbReference type="SUPFAM" id="SSF101386">
    <property type="entry name" value="all-alpha NTP pyrophosphatases"/>
    <property type="match status" value="1"/>
</dbReference>
<sequence length="149" mass="16958">MSGAKHILYFYAKLTENSIIKMKNKIKAVEQFHNSFGLGVSEDMIADLGEAKNTLRFNLMDEENKEYFEAAQNNDLVEVADALGDMLYILCGTILEHGMQYKIEEVFNEIQRSNMSKLGEDGKPIYREDGKVLKGPNYSKPNIEVILDK</sequence>
<organism evidence="1 2">
    <name type="scientific">Maribacter ulvicola</name>
    <dbReference type="NCBI Taxonomy" id="228959"/>
    <lineage>
        <taxon>Bacteria</taxon>
        <taxon>Pseudomonadati</taxon>
        <taxon>Bacteroidota</taxon>
        <taxon>Flavobacteriia</taxon>
        <taxon>Flavobacteriales</taxon>
        <taxon>Flavobacteriaceae</taxon>
        <taxon>Maribacter</taxon>
    </lineage>
</organism>
<dbReference type="Gene3D" id="1.10.3420.10">
    <property type="entry name" value="putative ntp pyrophosphohydrolase like domain"/>
    <property type="match status" value="1"/>
</dbReference>
<dbReference type="InterPro" id="IPR021130">
    <property type="entry name" value="PRib-ATP_PPHydrolase-like"/>
</dbReference>
<dbReference type="Pfam" id="PF01503">
    <property type="entry name" value="PRA-PH"/>
    <property type="match status" value="1"/>
</dbReference>
<evidence type="ECO:0000313" key="1">
    <source>
        <dbReference type="EMBL" id="SIQ37295.1"/>
    </source>
</evidence>
<name>A0A1N6S862_9FLAO</name>
<protein>
    <submittedName>
        <fullName evidence="1">Phosphoribosyl-ATP pyrophosphohydrolase</fullName>
    </submittedName>
</protein>
<dbReference type="InterPro" id="IPR033653">
    <property type="entry name" value="NTP-PPase_DR2231-like"/>
</dbReference>
<proteinExistence type="predicted"/>
<dbReference type="InterPro" id="IPR023292">
    <property type="entry name" value="NTP_PyroPHydrolase-like_dom_sf"/>
</dbReference>
<keyword evidence="2" id="KW-1185">Reference proteome</keyword>
<accession>A0A1N6S862</accession>
<dbReference type="CDD" id="cd11530">
    <property type="entry name" value="NTP-PPase_DR2231_like"/>
    <property type="match status" value="1"/>
</dbReference>
<dbReference type="STRING" id="228959.SAMN05421797_1011557"/>
<dbReference type="GO" id="GO:0016787">
    <property type="term" value="F:hydrolase activity"/>
    <property type="evidence" value="ECO:0007669"/>
    <property type="project" value="UniProtKB-KW"/>
</dbReference>
<evidence type="ECO:0000313" key="2">
    <source>
        <dbReference type="Proteomes" id="UP000186953"/>
    </source>
</evidence>